<evidence type="ECO:0000256" key="1">
    <source>
        <dbReference type="SAM" id="MobiDB-lite"/>
    </source>
</evidence>
<proteinExistence type="predicted"/>
<dbReference type="AlphaFoldDB" id="A0A2P5XZ04"/>
<dbReference type="OrthoDB" id="10364178at2759"/>
<evidence type="ECO:0000313" key="3">
    <source>
        <dbReference type="Proteomes" id="UP000239757"/>
    </source>
</evidence>
<sequence length="156" mass="17278">MVVHYLKLSKKRRSGCKDSFSLMMNIFVYAGLGLELNNICGNDWVFSDGDRGNFSGFGSFQCLKTGSRLKMDNESVSLISSHSRRYRRRSCNSNPEGSSVEKSKNPASLNISCPPSSIEIPTTNISTIVSASKDRYFPSQPGPDEVGMTEELYKNS</sequence>
<gene>
    <name evidence="2" type="ORF">GOBAR_AA12049</name>
</gene>
<organism evidence="2 3">
    <name type="scientific">Gossypium barbadense</name>
    <name type="common">Sea Island cotton</name>
    <name type="synonym">Hibiscus barbadensis</name>
    <dbReference type="NCBI Taxonomy" id="3634"/>
    <lineage>
        <taxon>Eukaryota</taxon>
        <taxon>Viridiplantae</taxon>
        <taxon>Streptophyta</taxon>
        <taxon>Embryophyta</taxon>
        <taxon>Tracheophyta</taxon>
        <taxon>Spermatophyta</taxon>
        <taxon>Magnoliopsida</taxon>
        <taxon>eudicotyledons</taxon>
        <taxon>Gunneridae</taxon>
        <taxon>Pentapetalae</taxon>
        <taxon>rosids</taxon>
        <taxon>malvids</taxon>
        <taxon>Malvales</taxon>
        <taxon>Malvaceae</taxon>
        <taxon>Malvoideae</taxon>
        <taxon>Gossypium</taxon>
    </lineage>
</organism>
<dbReference type="EMBL" id="KZ663979">
    <property type="protein sequence ID" value="PPS08569.1"/>
    <property type="molecule type" value="Genomic_DNA"/>
</dbReference>
<evidence type="ECO:0000313" key="2">
    <source>
        <dbReference type="EMBL" id="PPS08569.1"/>
    </source>
</evidence>
<feature type="region of interest" description="Disordered" evidence="1">
    <location>
        <begin position="134"/>
        <end position="156"/>
    </location>
</feature>
<protein>
    <submittedName>
        <fullName evidence="2">Uncharacterized protein</fullName>
    </submittedName>
</protein>
<accession>A0A2P5XZ04</accession>
<name>A0A2P5XZ04_GOSBA</name>
<dbReference type="Proteomes" id="UP000239757">
    <property type="component" value="Unassembled WGS sequence"/>
</dbReference>
<reference evidence="2 3" key="1">
    <citation type="submission" date="2015-01" db="EMBL/GenBank/DDBJ databases">
        <title>Genome of allotetraploid Gossypium barbadense reveals genomic plasticity and fiber elongation in cotton evolution.</title>
        <authorList>
            <person name="Chen X."/>
            <person name="Liu X."/>
            <person name="Zhao B."/>
            <person name="Zheng H."/>
            <person name="Hu Y."/>
            <person name="Lu G."/>
            <person name="Yang C."/>
            <person name="Chen J."/>
            <person name="Shan C."/>
            <person name="Zhang L."/>
            <person name="Zhou Y."/>
            <person name="Wang L."/>
            <person name="Guo W."/>
            <person name="Bai Y."/>
            <person name="Ruan J."/>
            <person name="Shangguan X."/>
            <person name="Mao Y."/>
            <person name="Jiang J."/>
            <person name="Zhu Y."/>
            <person name="Lei J."/>
            <person name="Kang H."/>
            <person name="Chen S."/>
            <person name="He X."/>
            <person name="Wang R."/>
            <person name="Wang Y."/>
            <person name="Chen J."/>
            <person name="Wang L."/>
            <person name="Yu S."/>
            <person name="Wang B."/>
            <person name="Wei J."/>
            <person name="Song S."/>
            <person name="Lu X."/>
            <person name="Gao Z."/>
            <person name="Gu W."/>
            <person name="Deng X."/>
            <person name="Ma D."/>
            <person name="Wang S."/>
            <person name="Liang W."/>
            <person name="Fang L."/>
            <person name="Cai C."/>
            <person name="Zhu X."/>
            <person name="Zhou B."/>
            <person name="Zhang Y."/>
            <person name="Chen Z."/>
            <person name="Xu S."/>
            <person name="Zhu R."/>
            <person name="Wang S."/>
            <person name="Zhang T."/>
            <person name="Zhao G."/>
        </authorList>
    </citation>
    <scope>NUCLEOTIDE SEQUENCE [LARGE SCALE GENOMIC DNA]</scope>
    <source>
        <strain evidence="3">cv. Xinhai21</strain>
        <tissue evidence="2">Leaf</tissue>
    </source>
</reference>
<feature type="region of interest" description="Disordered" evidence="1">
    <location>
        <begin position="80"/>
        <end position="113"/>
    </location>
</feature>